<evidence type="ECO:0000313" key="2">
    <source>
        <dbReference type="EMBL" id="SPF53134.1"/>
    </source>
</evidence>
<reference evidence="3" key="1">
    <citation type="submission" date="2018-02" db="EMBL/GenBank/DDBJ databases">
        <authorList>
            <person name="Hausmann B."/>
        </authorList>
    </citation>
    <scope>NUCLEOTIDE SEQUENCE [LARGE SCALE GENOMIC DNA]</scope>
    <source>
        <strain evidence="3">Peat soil MAG SbF1</strain>
    </source>
</reference>
<dbReference type="EMBL" id="OMOF01000599">
    <property type="protein sequence ID" value="SPF53134.1"/>
    <property type="molecule type" value="Genomic_DNA"/>
</dbReference>
<feature type="region of interest" description="Disordered" evidence="1">
    <location>
        <begin position="39"/>
        <end position="72"/>
    </location>
</feature>
<proteinExistence type="predicted"/>
<dbReference type="AlphaFoldDB" id="A0A2U3LMT3"/>
<organism evidence="2 3">
    <name type="scientific">Candidatus Desulfosporosinus infrequens</name>
    <dbReference type="NCBI Taxonomy" id="2043169"/>
    <lineage>
        <taxon>Bacteria</taxon>
        <taxon>Bacillati</taxon>
        <taxon>Bacillota</taxon>
        <taxon>Clostridia</taxon>
        <taxon>Eubacteriales</taxon>
        <taxon>Desulfitobacteriaceae</taxon>
        <taxon>Desulfosporosinus</taxon>
    </lineage>
</organism>
<sequence>MQLDLPKTRREPLAEAKGSLATILRLGIRQIAGSTRYLRKEKRTPEDELRRPFPTRADPGKVNLMGNLPSTI</sequence>
<name>A0A2U3LMT3_9FIRM</name>
<dbReference type="Proteomes" id="UP000238916">
    <property type="component" value="Unassembled WGS sequence"/>
</dbReference>
<accession>A0A2U3LMT3</accession>
<protein>
    <submittedName>
        <fullName evidence="2">Uncharacterized protein</fullName>
    </submittedName>
</protein>
<gene>
    <name evidence="2" type="ORF">SBF1_6380003</name>
</gene>
<evidence type="ECO:0000313" key="3">
    <source>
        <dbReference type="Proteomes" id="UP000238916"/>
    </source>
</evidence>
<evidence type="ECO:0000256" key="1">
    <source>
        <dbReference type="SAM" id="MobiDB-lite"/>
    </source>
</evidence>